<keyword evidence="1" id="KW-1133">Transmembrane helix</keyword>
<reference evidence="2 3" key="1">
    <citation type="submission" date="2019-07" db="EMBL/GenBank/DDBJ databases">
        <title>Whole genome shotgun sequence of Aeromicrobium flavum NBRC 107625.</title>
        <authorList>
            <person name="Hosoyama A."/>
            <person name="Uohara A."/>
            <person name="Ohji S."/>
            <person name="Ichikawa N."/>
        </authorList>
    </citation>
    <scope>NUCLEOTIDE SEQUENCE [LARGE SCALE GENOMIC DNA]</scope>
    <source>
        <strain evidence="2 3">NBRC 107625</strain>
    </source>
</reference>
<comment type="caution">
    <text evidence="2">The sequence shown here is derived from an EMBL/GenBank/DDBJ whole genome shotgun (WGS) entry which is preliminary data.</text>
</comment>
<protein>
    <submittedName>
        <fullName evidence="2">Uncharacterized protein</fullName>
    </submittedName>
</protein>
<keyword evidence="1" id="KW-0812">Transmembrane</keyword>
<keyword evidence="1" id="KW-0472">Membrane</keyword>
<sequence length="67" mass="6579">MTIPSSAGGWLLAGLVLACVGAVVLAIGETSEATFVGWGLVVSAVLAAQVGVVAKGVELGLAVSRRE</sequence>
<gene>
    <name evidence="2" type="ORF">AFL01nite_27900</name>
</gene>
<evidence type="ECO:0000313" key="2">
    <source>
        <dbReference type="EMBL" id="GEO90463.1"/>
    </source>
</evidence>
<dbReference type="Proteomes" id="UP000321769">
    <property type="component" value="Unassembled WGS sequence"/>
</dbReference>
<dbReference type="EMBL" id="BJZQ01000019">
    <property type="protein sequence ID" value="GEO90463.1"/>
    <property type="molecule type" value="Genomic_DNA"/>
</dbReference>
<keyword evidence="3" id="KW-1185">Reference proteome</keyword>
<evidence type="ECO:0000256" key="1">
    <source>
        <dbReference type="SAM" id="Phobius"/>
    </source>
</evidence>
<organism evidence="2 3">
    <name type="scientific">Aeromicrobium flavum</name>
    <dbReference type="NCBI Taxonomy" id="416568"/>
    <lineage>
        <taxon>Bacteria</taxon>
        <taxon>Bacillati</taxon>
        <taxon>Actinomycetota</taxon>
        <taxon>Actinomycetes</taxon>
        <taxon>Propionibacteriales</taxon>
        <taxon>Nocardioidaceae</taxon>
        <taxon>Aeromicrobium</taxon>
    </lineage>
</organism>
<name>A0A512HYD2_9ACTN</name>
<proteinExistence type="predicted"/>
<dbReference type="RefSeq" id="WP_146828438.1">
    <property type="nucleotide sequence ID" value="NZ_BAAAYQ010000005.1"/>
</dbReference>
<evidence type="ECO:0000313" key="3">
    <source>
        <dbReference type="Proteomes" id="UP000321769"/>
    </source>
</evidence>
<accession>A0A512HYD2</accession>
<dbReference type="AlphaFoldDB" id="A0A512HYD2"/>
<feature type="transmembrane region" description="Helical" evidence="1">
    <location>
        <begin position="36"/>
        <end position="57"/>
    </location>
</feature>